<accession>A0AAV5T743</accession>
<dbReference type="AlphaFoldDB" id="A0AAV5T743"/>
<sequence>WNCDNCAISMVNMSSLTIHRISTVQLMGLYIFTISEPHVLLSSKWSSTIPRKLSIHIAGIPNQVSEKLHYAGSHNNGELFFERGMYFYTKKAGLLFEQNYILINMNVFNMYCQPRMRETESPNVIFFHRQPYYLLRLAKHSFVSSKHWIFRSGCSVVLG</sequence>
<gene>
    <name evidence="1" type="ORF">PENTCL1PPCAC_10549</name>
</gene>
<evidence type="ECO:0008006" key="3">
    <source>
        <dbReference type="Google" id="ProtNLM"/>
    </source>
</evidence>
<feature type="non-terminal residue" evidence="1">
    <location>
        <position position="1"/>
    </location>
</feature>
<name>A0AAV5T743_9BILA</name>
<evidence type="ECO:0000313" key="1">
    <source>
        <dbReference type="EMBL" id="GMS88374.1"/>
    </source>
</evidence>
<reference evidence="1" key="1">
    <citation type="submission" date="2023-10" db="EMBL/GenBank/DDBJ databases">
        <title>Genome assembly of Pristionchus species.</title>
        <authorList>
            <person name="Yoshida K."/>
            <person name="Sommer R.J."/>
        </authorList>
    </citation>
    <scope>NUCLEOTIDE SEQUENCE</scope>
    <source>
        <strain evidence="1">RS0144</strain>
    </source>
</reference>
<dbReference type="Proteomes" id="UP001432027">
    <property type="component" value="Unassembled WGS sequence"/>
</dbReference>
<comment type="caution">
    <text evidence="1">The sequence shown here is derived from an EMBL/GenBank/DDBJ whole genome shotgun (WGS) entry which is preliminary data.</text>
</comment>
<proteinExistence type="predicted"/>
<dbReference type="EMBL" id="BTSX01000003">
    <property type="protein sequence ID" value="GMS88374.1"/>
    <property type="molecule type" value="Genomic_DNA"/>
</dbReference>
<keyword evidence="2" id="KW-1185">Reference proteome</keyword>
<protein>
    <recommendedName>
        <fullName evidence="3">G protein-coupled receptor</fullName>
    </recommendedName>
</protein>
<organism evidence="1 2">
    <name type="scientific">Pristionchus entomophagus</name>
    <dbReference type="NCBI Taxonomy" id="358040"/>
    <lineage>
        <taxon>Eukaryota</taxon>
        <taxon>Metazoa</taxon>
        <taxon>Ecdysozoa</taxon>
        <taxon>Nematoda</taxon>
        <taxon>Chromadorea</taxon>
        <taxon>Rhabditida</taxon>
        <taxon>Rhabditina</taxon>
        <taxon>Diplogasteromorpha</taxon>
        <taxon>Diplogasteroidea</taxon>
        <taxon>Neodiplogasteridae</taxon>
        <taxon>Pristionchus</taxon>
    </lineage>
</organism>
<evidence type="ECO:0000313" key="2">
    <source>
        <dbReference type="Proteomes" id="UP001432027"/>
    </source>
</evidence>